<comment type="caution">
    <text evidence="1">The sequence shown here is derived from an EMBL/GenBank/DDBJ whole genome shotgun (WGS) entry which is preliminary data.</text>
</comment>
<gene>
    <name evidence="1" type="ORF">IAD19_04670</name>
</gene>
<organism evidence="1 2">
    <name type="scientific">Candidatus Egerieicola faecale</name>
    <dbReference type="NCBI Taxonomy" id="2840774"/>
    <lineage>
        <taxon>Bacteria</taxon>
        <taxon>Bacillati</taxon>
        <taxon>Bacillota</taxon>
        <taxon>Clostridia</taxon>
        <taxon>Eubacteriales</taxon>
        <taxon>Oscillospiraceae</taxon>
        <taxon>Oscillospiraceae incertae sedis</taxon>
        <taxon>Candidatus Egerieicola</taxon>
    </lineage>
</organism>
<evidence type="ECO:0000313" key="1">
    <source>
        <dbReference type="EMBL" id="HIU41829.1"/>
    </source>
</evidence>
<accession>A0A9D1LJ89</accession>
<dbReference type="Proteomes" id="UP000824082">
    <property type="component" value="Unassembled WGS sequence"/>
</dbReference>
<evidence type="ECO:0000313" key="2">
    <source>
        <dbReference type="Proteomes" id="UP000824082"/>
    </source>
</evidence>
<dbReference type="AlphaFoldDB" id="A0A9D1LJ89"/>
<proteinExistence type="predicted"/>
<name>A0A9D1LJ89_9FIRM</name>
<sequence length="153" mass="16559">MLMLFCLAVDRCISFADLPSRLLETQLPLEPNAQPMEEEPQTGQVPAQGGRVDLNYSSRVAISLSTGEVELVLDNPSASNQSLQIQLSIQGTTVVSSGLLLPGYQVRTLDGADTSRLRQGTYDGVLHLVCFQQDTGQESILNIDIPVTVSVTR</sequence>
<reference evidence="1" key="2">
    <citation type="journal article" date="2021" name="PeerJ">
        <title>Extensive microbial diversity within the chicken gut microbiome revealed by metagenomics and culture.</title>
        <authorList>
            <person name="Gilroy R."/>
            <person name="Ravi A."/>
            <person name="Getino M."/>
            <person name="Pursley I."/>
            <person name="Horton D.L."/>
            <person name="Alikhan N.F."/>
            <person name="Baker D."/>
            <person name="Gharbi K."/>
            <person name="Hall N."/>
            <person name="Watson M."/>
            <person name="Adriaenssens E.M."/>
            <person name="Foster-Nyarko E."/>
            <person name="Jarju S."/>
            <person name="Secka A."/>
            <person name="Antonio M."/>
            <person name="Oren A."/>
            <person name="Chaudhuri R.R."/>
            <person name="La Ragione R."/>
            <person name="Hildebrand F."/>
            <person name="Pallen M.J."/>
        </authorList>
    </citation>
    <scope>NUCLEOTIDE SEQUENCE</scope>
    <source>
        <strain evidence="1">4509</strain>
    </source>
</reference>
<dbReference type="EMBL" id="DVMX01000093">
    <property type="protein sequence ID" value="HIU41829.1"/>
    <property type="molecule type" value="Genomic_DNA"/>
</dbReference>
<reference evidence="1" key="1">
    <citation type="submission" date="2020-10" db="EMBL/GenBank/DDBJ databases">
        <authorList>
            <person name="Gilroy R."/>
        </authorList>
    </citation>
    <scope>NUCLEOTIDE SEQUENCE</scope>
    <source>
        <strain evidence="1">4509</strain>
    </source>
</reference>
<protein>
    <submittedName>
        <fullName evidence="1">Uncharacterized protein</fullName>
    </submittedName>
</protein>